<feature type="region of interest" description="Disordered" evidence="1">
    <location>
        <begin position="60"/>
        <end position="269"/>
    </location>
</feature>
<feature type="compositionally biased region" description="Basic residues" evidence="1">
    <location>
        <begin position="463"/>
        <end position="473"/>
    </location>
</feature>
<comment type="caution">
    <text evidence="2">The sequence shown here is derived from an EMBL/GenBank/DDBJ whole genome shotgun (WGS) entry which is preliminary data.</text>
</comment>
<proteinExistence type="predicted"/>
<accession>A0ABP0SAU6</accession>
<feature type="compositionally biased region" description="Basic and acidic residues" evidence="1">
    <location>
        <begin position="393"/>
        <end position="411"/>
    </location>
</feature>
<protein>
    <submittedName>
        <fullName evidence="2">Uncharacterized protein</fullName>
    </submittedName>
</protein>
<evidence type="ECO:0000256" key="1">
    <source>
        <dbReference type="SAM" id="MobiDB-lite"/>
    </source>
</evidence>
<reference evidence="2 3" key="1">
    <citation type="submission" date="2024-02" db="EMBL/GenBank/DDBJ databases">
        <authorList>
            <person name="Chen Y."/>
            <person name="Shah S."/>
            <person name="Dougan E. K."/>
            <person name="Thang M."/>
            <person name="Chan C."/>
        </authorList>
    </citation>
    <scope>NUCLEOTIDE SEQUENCE [LARGE SCALE GENOMIC DNA]</scope>
</reference>
<gene>
    <name evidence="2" type="ORF">CCMP2556_LOCUS50958</name>
</gene>
<feature type="compositionally biased region" description="Basic residues" evidence="1">
    <location>
        <begin position="438"/>
        <end position="448"/>
    </location>
</feature>
<organism evidence="2 3">
    <name type="scientific">Durusdinium trenchii</name>
    <dbReference type="NCBI Taxonomy" id="1381693"/>
    <lineage>
        <taxon>Eukaryota</taxon>
        <taxon>Sar</taxon>
        <taxon>Alveolata</taxon>
        <taxon>Dinophyceae</taxon>
        <taxon>Suessiales</taxon>
        <taxon>Symbiodiniaceae</taxon>
        <taxon>Durusdinium</taxon>
    </lineage>
</organism>
<sequence length="576" mass="62668">MGERLVHKPGDCQCTCCKAFARVFGILFGPGSTPPFRESAGALLDTTYLHLLELSHRLRQGGGDNAPGEAGDTGGAAAPEVGAGAPGGGGGSSVNPDPPTVAEPEGPTATGSGSVPEEEAEVGKTSGDKKKDRDRRRRRRRQEKSPIPVKQEADAEDTTEPLVEARAEETTPERRETDHRDPLPRGRREASAQKEDKGERQQKATARKKYPGPSAAPETGVKAQFSGARIQKKQEEEIDEEADDEDPAESGVEETKKRTGDGGGRPLGEEWKKADALAMETIAGWKTVQAKGSYWEEAAEVAGNLVEVRLSGGQREVVIRVTGTNCEAVLKAMSADAKREMVLHLCPDPCPVKAWSDNLMHISEIKEVELDSLAWGRCLLDHREGTAGEEDELSRLRREADEMRDRGKGRGDTAVGGEVMAPPGDPGGAKTDKDEEKKRRKKKKRKKVKIEGTKELSVIYGKTGRRRIRKRARKITDRGKSKKRSSSSDSEESSSSTSGASLEGDQELFEAPTPVQQVWKKYPGSLTSAMVAEARQSLLVQLGGHSLRELWRAGRHASEESKVFNKDLALFLKIIF</sequence>
<evidence type="ECO:0000313" key="2">
    <source>
        <dbReference type="EMBL" id="CAK9109472.1"/>
    </source>
</evidence>
<name>A0ABP0SAU6_9DINO</name>
<keyword evidence="3" id="KW-1185">Reference proteome</keyword>
<feature type="compositionally biased region" description="Basic and acidic residues" evidence="1">
    <location>
        <begin position="163"/>
        <end position="202"/>
    </location>
</feature>
<feature type="compositionally biased region" description="Basic residues" evidence="1">
    <location>
        <begin position="132"/>
        <end position="142"/>
    </location>
</feature>
<dbReference type="EMBL" id="CAXAMN010027239">
    <property type="protein sequence ID" value="CAK9109472.1"/>
    <property type="molecule type" value="Genomic_DNA"/>
</dbReference>
<evidence type="ECO:0000313" key="3">
    <source>
        <dbReference type="Proteomes" id="UP001642484"/>
    </source>
</evidence>
<feature type="compositionally biased region" description="Acidic residues" evidence="1">
    <location>
        <begin position="236"/>
        <end position="252"/>
    </location>
</feature>
<dbReference type="Proteomes" id="UP001642484">
    <property type="component" value="Unassembled WGS sequence"/>
</dbReference>
<feature type="region of interest" description="Disordered" evidence="1">
    <location>
        <begin position="389"/>
        <end position="505"/>
    </location>
</feature>